<evidence type="ECO:0000256" key="1">
    <source>
        <dbReference type="ARBA" id="ARBA00004196"/>
    </source>
</evidence>
<dbReference type="AlphaFoldDB" id="A0AAW9SDM3"/>
<keyword evidence="2" id="KW-0732">Signal</keyword>
<dbReference type="InterPro" id="IPR018976">
    <property type="entry name" value="Imelysin-like"/>
</dbReference>
<proteinExistence type="predicted"/>
<name>A0AAW9SDM3_9BACT</name>
<dbReference type="CDD" id="cd14659">
    <property type="entry name" value="Imelysin-like_IPPA"/>
    <property type="match status" value="1"/>
</dbReference>
<evidence type="ECO:0000259" key="3">
    <source>
        <dbReference type="Pfam" id="PF09375"/>
    </source>
</evidence>
<dbReference type="RefSeq" id="WP_346823416.1">
    <property type="nucleotide sequence ID" value="NZ_JBDKWZ010000015.1"/>
</dbReference>
<dbReference type="Gene3D" id="1.20.1420.20">
    <property type="entry name" value="M75 peptidase, HXXE motif"/>
    <property type="match status" value="1"/>
</dbReference>
<dbReference type="InterPro" id="IPR038352">
    <property type="entry name" value="Imelysin_sf"/>
</dbReference>
<comment type="subcellular location">
    <subcellularLocation>
        <location evidence="1">Cell envelope</location>
    </subcellularLocation>
</comment>
<dbReference type="Pfam" id="PF09375">
    <property type="entry name" value="Peptidase_M75"/>
    <property type="match status" value="1"/>
</dbReference>
<evidence type="ECO:0000313" key="4">
    <source>
        <dbReference type="EMBL" id="MEN7550635.1"/>
    </source>
</evidence>
<reference evidence="4 5" key="1">
    <citation type="submission" date="2024-04" db="EMBL/GenBank/DDBJ databases">
        <title>Novel genus in family Flammeovirgaceae.</title>
        <authorList>
            <person name="Nguyen T.H."/>
            <person name="Vuong T.Q."/>
            <person name="Le H."/>
            <person name="Kim S.-G."/>
        </authorList>
    </citation>
    <scope>NUCLEOTIDE SEQUENCE [LARGE SCALE GENOMIC DNA]</scope>
    <source>
        <strain evidence="4 5">JCM 23209</strain>
    </source>
</reference>
<sequence>MLTTRNILLLSIFFFFTNCGNEDNGASVSIDRSAMLSDIGNYIILPGYQSLQAAEEELSQAINAFTSEPTEASLATAKEKFKTTYLAWQKVNMFEFGPAEQNLLRSSVNIYPLDDEAVENNIESGSYDLETLANNDTKGFPAIDYLLFSKEPAALLEDYTTAELAPNRKKYLQDVTQAIHGKVATVTHAWEEEGGDYLHTFIASTGLDAGSSTSMMVNAMVLQLEKFTRNGKVAIPLGKLSGGVPRPLASEAYYSGISQVLLAENLKAFERLFQGIGLQDTQNRKSLSDYLIELNRKDLSDKIAGYFTTANAEIGELNGPIAEEVNSNQEQVERVYTEIQSLVLLLKNDLTSAMGISISYVDNDGD</sequence>
<protein>
    <submittedName>
        <fullName evidence="4">Imelysin family protein</fullName>
    </submittedName>
</protein>
<feature type="domain" description="Imelysin-like" evidence="3">
    <location>
        <begin position="44"/>
        <end position="345"/>
    </location>
</feature>
<gene>
    <name evidence="4" type="ORF">AAG747_22135</name>
</gene>
<dbReference type="Proteomes" id="UP001403385">
    <property type="component" value="Unassembled WGS sequence"/>
</dbReference>
<comment type="caution">
    <text evidence="4">The sequence shown here is derived from an EMBL/GenBank/DDBJ whole genome shotgun (WGS) entry which is preliminary data.</text>
</comment>
<organism evidence="4 5">
    <name type="scientific">Rapidithrix thailandica</name>
    <dbReference type="NCBI Taxonomy" id="413964"/>
    <lineage>
        <taxon>Bacteria</taxon>
        <taxon>Pseudomonadati</taxon>
        <taxon>Bacteroidota</taxon>
        <taxon>Cytophagia</taxon>
        <taxon>Cytophagales</taxon>
        <taxon>Flammeovirgaceae</taxon>
        <taxon>Rapidithrix</taxon>
    </lineage>
</organism>
<evidence type="ECO:0000256" key="2">
    <source>
        <dbReference type="ARBA" id="ARBA00022729"/>
    </source>
</evidence>
<dbReference type="EMBL" id="JBDKWZ010000015">
    <property type="protein sequence ID" value="MEN7550635.1"/>
    <property type="molecule type" value="Genomic_DNA"/>
</dbReference>
<accession>A0AAW9SDM3</accession>
<dbReference type="GO" id="GO:0030313">
    <property type="term" value="C:cell envelope"/>
    <property type="evidence" value="ECO:0007669"/>
    <property type="project" value="UniProtKB-SubCell"/>
</dbReference>
<keyword evidence="5" id="KW-1185">Reference proteome</keyword>
<evidence type="ECO:0000313" key="5">
    <source>
        <dbReference type="Proteomes" id="UP001403385"/>
    </source>
</evidence>
<dbReference type="InterPro" id="IPR034984">
    <property type="entry name" value="Imelysin-like_IPPA"/>
</dbReference>